<evidence type="ECO:0000313" key="1">
    <source>
        <dbReference type="EMBL" id="ETN81555.1"/>
    </source>
</evidence>
<name>W2THK8_NECAM</name>
<proteinExistence type="predicted"/>
<reference evidence="2" key="1">
    <citation type="journal article" date="2014" name="Nat. Genet.">
        <title>Genome of the human hookworm Necator americanus.</title>
        <authorList>
            <person name="Tang Y.T."/>
            <person name="Gao X."/>
            <person name="Rosa B.A."/>
            <person name="Abubucker S."/>
            <person name="Hallsworth-Pepin K."/>
            <person name="Martin J."/>
            <person name="Tyagi R."/>
            <person name="Heizer E."/>
            <person name="Zhang X."/>
            <person name="Bhonagiri-Palsikar V."/>
            <person name="Minx P."/>
            <person name="Warren W.C."/>
            <person name="Wang Q."/>
            <person name="Zhan B."/>
            <person name="Hotez P.J."/>
            <person name="Sternberg P.W."/>
            <person name="Dougall A."/>
            <person name="Gaze S.T."/>
            <person name="Mulvenna J."/>
            <person name="Sotillo J."/>
            <person name="Ranganathan S."/>
            <person name="Rabelo E.M."/>
            <person name="Wilson R.K."/>
            <person name="Felgner P.L."/>
            <person name="Bethony J."/>
            <person name="Hawdon J.M."/>
            <person name="Gasser R.B."/>
            <person name="Loukas A."/>
            <person name="Mitreva M."/>
        </authorList>
    </citation>
    <scope>NUCLEOTIDE SEQUENCE [LARGE SCALE GENOMIC DNA]</scope>
</reference>
<dbReference type="Proteomes" id="UP000053676">
    <property type="component" value="Unassembled WGS sequence"/>
</dbReference>
<dbReference type="EMBL" id="KI658700">
    <property type="protein sequence ID" value="ETN81555.1"/>
    <property type="molecule type" value="Genomic_DNA"/>
</dbReference>
<gene>
    <name evidence="1" type="ORF">NECAME_17883</name>
</gene>
<protein>
    <submittedName>
        <fullName evidence="1">Uncharacterized protein</fullName>
    </submittedName>
</protein>
<organism evidence="1 2">
    <name type="scientific">Necator americanus</name>
    <name type="common">Human hookworm</name>
    <dbReference type="NCBI Taxonomy" id="51031"/>
    <lineage>
        <taxon>Eukaryota</taxon>
        <taxon>Metazoa</taxon>
        <taxon>Ecdysozoa</taxon>
        <taxon>Nematoda</taxon>
        <taxon>Chromadorea</taxon>
        <taxon>Rhabditida</taxon>
        <taxon>Rhabditina</taxon>
        <taxon>Rhabditomorpha</taxon>
        <taxon>Strongyloidea</taxon>
        <taxon>Ancylostomatidae</taxon>
        <taxon>Bunostominae</taxon>
        <taxon>Necator</taxon>
    </lineage>
</organism>
<dbReference type="AlphaFoldDB" id="W2THK8"/>
<sequence>MGKDPPVALPLSGGISHTLVAGQRQHAHVDREAHEAVQVPDAELAHQVRAMLFYGLGAEAQALANLAVGAPLDHQPQHGAFAAGQRVPELRAVSDVLLRSVRAATDPAGAGRGMALHDEAHLPDQLIERCVLDHVAVRAGGERLPHMVFTPVNGQDDDPDARALALDGRDCFEAAAAGHRQIHEDQVGQRLPREAMGFDPAACLADDAVVVQFANHAAKAAAQ</sequence>
<keyword evidence="2" id="KW-1185">Reference proteome</keyword>
<dbReference type="KEGG" id="nai:NECAME_17883"/>
<evidence type="ECO:0000313" key="2">
    <source>
        <dbReference type="Proteomes" id="UP000053676"/>
    </source>
</evidence>
<accession>W2THK8</accession>